<accession>A0ABW0VUE5</accession>
<reference evidence="5" key="1">
    <citation type="journal article" date="2019" name="Int. J. Syst. Evol. Microbiol.">
        <title>The Global Catalogue of Microorganisms (GCM) 10K type strain sequencing project: providing services to taxonomists for standard genome sequencing and annotation.</title>
        <authorList>
            <consortium name="The Broad Institute Genomics Platform"/>
            <consortium name="The Broad Institute Genome Sequencing Center for Infectious Disease"/>
            <person name="Wu L."/>
            <person name="Ma J."/>
        </authorList>
    </citation>
    <scope>NUCLEOTIDE SEQUENCE [LARGE SCALE GENOMIC DNA]</scope>
    <source>
        <strain evidence="5">CGMCC 1.3240</strain>
    </source>
</reference>
<feature type="domain" description="Non-reducing end beta-L-arabinofuranosidase-like GH127 catalytic" evidence="1">
    <location>
        <begin position="19"/>
        <end position="398"/>
    </location>
</feature>
<dbReference type="InterPro" id="IPR049046">
    <property type="entry name" value="Beta-AFase-like_GH127_middle"/>
</dbReference>
<dbReference type="GO" id="GO:0016787">
    <property type="term" value="F:hydrolase activity"/>
    <property type="evidence" value="ECO:0007669"/>
    <property type="project" value="UniProtKB-KW"/>
</dbReference>
<evidence type="ECO:0000259" key="1">
    <source>
        <dbReference type="Pfam" id="PF07944"/>
    </source>
</evidence>
<dbReference type="Proteomes" id="UP001596047">
    <property type="component" value="Unassembled WGS sequence"/>
</dbReference>
<evidence type="ECO:0000259" key="3">
    <source>
        <dbReference type="Pfam" id="PF20737"/>
    </source>
</evidence>
<dbReference type="PANTHER" id="PTHR43465">
    <property type="entry name" value="DUF1680 DOMAIN PROTEIN (AFU_ORTHOLOGUE AFUA_1G08910)"/>
    <property type="match status" value="1"/>
</dbReference>
<evidence type="ECO:0000259" key="2">
    <source>
        <dbReference type="Pfam" id="PF20736"/>
    </source>
</evidence>
<gene>
    <name evidence="4" type="ORF">ACFPYJ_09855</name>
</gene>
<dbReference type="InterPro" id="IPR049174">
    <property type="entry name" value="Beta-AFase-like"/>
</dbReference>
<dbReference type="InterPro" id="IPR012878">
    <property type="entry name" value="Beta-AFase-like_GH127_cat"/>
</dbReference>
<protein>
    <submittedName>
        <fullName evidence="4">Glycoside hydrolase family 127 protein</fullName>
    </submittedName>
</protein>
<feature type="domain" description="Non-reducing end beta-L-arabinofuranosidase-like GH127 C-terminal" evidence="3">
    <location>
        <begin position="509"/>
        <end position="605"/>
    </location>
</feature>
<dbReference type="EMBL" id="JBHSOW010000032">
    <property type="protein sequence ID" value="MFC5649431.1"/>
    <property type="molecule type" value="Genomic_DNA"/>
</dbReference>
<comment type="caution">
    <text evidence="4">The sequence shown here is derived from an EMBL/GenBank/DDBJ whole genome shotgun (WGS) entry which is preliminary data.</text>
</comment>
<dbReference type="RefSeq" id="WP_379187938.1">
    <property type="nucleotide sequence ID" value="NZ_JBHSOW010000032.1"/>
</dbReference>
<organism evidence="4 5">
    <name type="scientific">Paenibacillus solisilvae</name>
    <dbReference type="NCBI Taxonomy" id="2486751"/>
    <lineage>
        <taxon>Bacteria</taxon>
        <taxon>Bacillati</taxon>
        <taxon>Bacillota</taxon>
        <taxon>Bacilli</taxon>
        <taxon>Bacillales</taxon>
        <taxon>Paenibacillaceae</taxon>
        <taxon>Paenibacillus</taxon>
    </lineage>
</organism>
<evidence type="ECO:0000313" key="4">
    <source>
        <dbReference type="EMBL" id="MFC5649431.1"/>
    </source>
</evidence>
<dbReference type="Pfam" id="PF20736">
    <property type="entry name" value="Glyco_hydro127M"/>
    <property type="match status" value="1"/>
</dbReference>
<dbReference type="Pfam" id="PF07944">
    <property type="entry name" value="Beta-AFase-like_GH127_cat"/>
    <property type="match status" value="1"/>
</dbReference>
<name>A0ABW0VUE5_9BACL</name>
<dbReference type="Pfam" id="PF20737">
    <property type="entry name" value="Glyco_hydro127C"/>
    <property type="match status" value="1"/>
</dbReference>
<proteinExistence type="predicted"/>
<feature type="domain" description="Non-reducing end beta-L-arabinofuranosidase-like GH127 middle" evidence="2">
    <location>
        <begin position="409"/>
        <end position="507"/>
    </location>
</feature>
<sequence length="615" mass="69212">MSIVEHAIKGWQSIPFSKVAIDDAFWRPRLAVLKNVTMKVCLSHCEETGRIANFAVAGGLLEGKFEGIYYNDSDVYKVLEGAAYSLMTDRDPVLEAEIDRIIDLIAAAQEADGYLCTYYTLEAPESKWTDMEKHEMYNGGHLIEAAVAYYEATGKRKLLEVACRLADHYDSVFGPDKRHWAEGHEEIELALVKLYRATDEERYWKLALWLLEERGHGHGVGKIWDTPDWGPAYCQDDVPVRDIKEVKGHAVRAMYLYTAMADVVHASGDTAYIDALHRVWAHTVERNMYVTGGIGPSVHNEGFTHDYDLPNESAYCETCAAIAMVFWNHRMNLLFGDGKYADIVEREMYNGALSGISLSGDKFFYVNPLASKGEHHRVDWFGTSCCPTNLARFLPSIGQYAYAATDDGVAVNQYMNSETVLEVGCGSNVKLKQTTAYPWDGRIELTVVPDRTDKFTIKLRLPGWCRGYKISAQGEQVSGLEGRPENGYLVLNRHWVPGDSIVLELDMPVEVVRSRPEVEANLGRFALQRGPVVYCIEQTDNPGLSFDGFALSAHEPLLVEHRADLLGGVTILHGKEADGDGRPCVFIPYYAWDNREAGFMQVWVREGEDRHLYKY</sequence>
<keyword evidence="4" id="KW-0378">Hydrolase</keyword>
<evidence type="ECO:0000313" key="5">
    <source>
        <dbReference type="Proteomes" id="UP001596047"/>
    </source>
</evidence>
<dbReference type="InterPro" id="IPR008928">
    <property type="entry name" value="6-hairpin_glycosidase_sf"/>
</dbReference>
<keyword evidence="5" id="KW-1185">Reference proteome</keyword>
<dbReference type="PANTHER" id="PTHR43465:SF2">
    <property type="entry name" value="DUF1680 DOMAIN PROTEIN (AFU_ORTHOLOGUE AFUA_1G08910)"/>
    <property type="match status" value="1"/>
</dbReference>
<dbReference type="InterPro" id="IPR049049">
    <property type="entry name" value="Beta-AFase-like_GH127_C"/>
</dbReference>
<dbReference type="SUPFAM" id="SSF48208">
    <property type="entry name" value="Six-hairpin glycosidases"/>
    <property type="match status" value="1"/>
</dbReference>